<evidence type="ECO:0000256" key="6">
    <source>
        <dbReference type="RuleBase" id="RU361230"/>
    </source>
</evidence>
<evidence type="ECO:0000256" key="2">
    <source>
        <dbReference type="ARBA" id="ARBA00006131"/>
    </source>
</evidence>
<dbReference type="EMBL" id="PP857080">
    <property type="protein sequence ID" value="XBU06627.1"/>
    <property type="molecule type" value="Genomic_DNA"/>
</dbReference>
<sequence>MPWWWGRRRKWYTRRRGFRYRRRFQRPKTRRRRKRATYRRNRRFTRRRRRRKVRRKQKKIVLKQWQPESITKCKIIGFSTLVLGAEGRQFLCWTDEAEEYIQPKAPGGGGFGYERITLEWLYSQNQSHANIWTKTNEYKDLCRYTGCTIYFRRHPKTDFIVTYSINPPFDINKFSYMELQPQNMLLNPHHRLILSKANKPTGRQLVKIKIKPPKMMSTKWFFQKQFADYPLVLLKATAADFRYPNISPIVQSQMITIYYLDTTMWPHPNWAATLGTYWTPKTKDLSTVYKFRTKTKTSQGYTETILPKKDWGTGQDAYYKSINKNTGWFQKLVLNAYEVYQNDTLTANRPIYTARYNPNEDTGQGNEIYAVSLLSSSWDPPTVQTEYYIRGVPLWMGFYGFYSYLKLITRDKNFDQHYMFVVKSQAIHPITTPTTQRIFPFIDRSFIDGTLPYEEYLSTQIEKFWYPKAAFQQVTINSIVESGPMVPRYSNILESTWELQYKYKFFFKWGGPQVTEPPIDDPKGKHTYPEPTFLQETVQAADPKKQAAETMFHDWDFRRGYITQTALKRMSQNFEIDSTLDSDDSGTPKKKRKISKKVTPIKQKEQKIKSCLLSLCEDPVLQEEEKDIHNLIQQQQQQQHNLRKNIFKLLTHLKQQQQFLSLQTGNLE</sequence>
<evidence type="ECO:0000256" key="5">
    <source>
        <dbReference type="ARBA" id="ARBA00022844"/>
    </source>
</evidence>
<protein>
    <recommendedName>
        <fullName evidence="6">Capsid protein</fullName>
    </recommendedName>
</protein>
<comment type="similarity">
    <text evidence="2 6">Belongs to the anelloviridae capsid protein family.</text>
</comment>
<evidence type="ECO:0000256" key="7">
    <source>
        <dbReference type="SAM" id="MobiDB-lite"/>
    </source>
</evidence>
<comment type="subcellular location">
    <subcellularLocation>
        <location evidence="1 6">Virion</location>
    </subcellularLocation>
</comment>
<name>A0AAU7SSK7_9VIRU</name>
<proteinExistence type="inferred from homology"/>
<keyword evidence="3 6" id="KW-1140">T=1 icosahedral capsid protein</keyword>
<feature type="region of interest" description="Disordered" evidence="7">
    <location>
        <begin position="577"/>
        <end position="598"/>
    </location>
</feature>
<feature type="region of interest" description="Disordered" evidence="7">
    <location>
        <begin position="23"/>
        <end position="56"/>
    </location>
</feature>
<evidence type="ECO:0000256" key="4">
    <source>
        <dbReference type="ARBA" id="ARBA00022561"/>
    </source>
</evidence>
<accession>A0AAU7SSK7</accession>
<keyword evidence="5 6" id="KW-0946">Virion</keyword>
<reference evidence="8" key="1">
    <citation type="submission" date="2024-05" db="EMBL/GenBank/DDBJ databases">
        <authorList>
            <person name="Laubscher F."/>
            <person name="Chudzinski V."/>
            <person name="Cordey S."/>
            <person name="Hosszu-Fellous K."/>
            <person name="Kaiser L."/>
        </authorList>
    </citation>
    <scope>NUCLEOTIDE SEQUENCE</scope>
    <source>
        <strain evidence="8">1212D4-12</strain>
    </source>
</reference>
<evidence type="ECO:0000256" key="1">
    <source>
        <dbReference type="ARBA" id="ARBA00004328"/>
    </source>
</evidence>
<comment type="function">
    <text evidence="6">Self-assembles to form an icosahedral capsid.</text>
</comment>
<dbReference type="Pfam" id="PF02956">
    <property type="entry name" value="TT_ORF1"/>
    <property type="match status" value="1"/>
</dbReference>
<keyword evidence="4 6" id="KW-0167">Capsid protein</keyword>
<dbReference type="GO" id="GO:0039615">
    <property type="term" value="C:T=1 icosahedral viral capsid"/>
    <property type="evidence" value="ECO:0007669"/>
    <property type="project" value="UniProtKB-UniRule"/>
</dbReference>
<evidence type="ECO:0000313" key="8">
    <source>
        <dbReference type="EMBL" id="XBU06627.1"/>
    </source>
</evidence>
<dbReference type="InterPro" id="IPR004219">
    <property type="entry name" value="TTvirus_Unk"/>
</dbReference>
<organism evidence="8">
    <name type="scientific">Gammatorquevirus homidi5</name>
    <dbReference type="NCBI Taxonomy" id="3048390"/>
    <lineage>
        <taxon>Viruses</taxon>
        <taxon>Monodnaviria</taxon>
        <taxon>Shotokuvirae</taxon>
        <taxon>Commensaviricota</taxon>
        <taxon>Cardeaviricetes</taxon>
        <taxon>Sanitavirales</taxon>
        <taxon>Anelloviridae</taxon>
        <taxon>Gammatorquevirus</taxon>
    </lineage>
</organism>
<evidence type="ECO:0000256" key="3">
    <source>
        <dbReference type="ARBA" id="ARBA00022431"/>
    </source>
</evidence>